<name>A0ABU6MFJ4_9BACI</name>
<dbReference type="EMBL" id="JARMAB010000008">
    <property type="protein sequence ID" value="MED1202806.1"/>
    <property type="molecule type" value="Genomic_DNA"/>
</dbReference>
<reference evidence="2 3" key="1">
    <citation type="submission" date="2023-03" db="EMBL/GenBank/DDBJ databases">
        <title>Bacillus Genome Sequencing.</title>
        <authorList>
            <person name="Dunlap C."/>
        </authorList>
    </citation>
    <scope>NUCLEOTIDE SEQUENCE [LARGE SCALE GENOMIC DNA]</scope>
    <source>
        <strain evidence="2 3">B-23453</strain>
    </source>
</reference>
<proteinExistence type="predicted"/>
<dbReference type="Proteomes" id="UP001341444">
    <property type="component" value="Unassembled WGS sequence"/>
</dbReference>
<evidence type="ECO:0000313" key="3">
    <source>
        <dbReference type="Proteomes" id="UP001341444"/>
    </source>
</evidence>
<gene>
    <name evidence="2" type="ORF">P4T90_06835</name>
</gene>
<sequence length="207" mass="23651">MGNSSSSEIKRGQTIAFRIPSDTPDHILKQIQKLKETEKRNFSSRIAEFVMQGVNQTFTREREALTIPIPQKLSKMQKDWLKHEHSEALLGSIMYHLIADPVRSVSLLAALNSNHTDIDQALYLQEEAYSVMPKSETRKQVGVASPIEEEQKEHVVELQPEDDIDDDLDQFDWDSIKPDESLNKEQTSEKEETLDDLLGGFLAQMNK</sequence>
<feature type="region of interest" description="Disordered" evidence="1">
    <location>
        <begin position="140"/>
        <end position="207"/>
    </location>
</feature>
<feature type="compositionally biased region" description="Basic and acidic residues" evidence="1">
    <location>
        <begin position="174"/>
        <end position="191"/>
    </location>
</feature>
<organism evidence="2 3">
    <name type="scientific">Heyndrickxia acidicola</name>
    <dbReference type="NCBI Taxonomy" id="209389"/>
    <lineage>
        <taxon>Bacteria</taxon>
        <taxon>Bacillati</taxon>
        <taxon>Bacillota</taxon>
        <taxon>Bacilli</taxon>
        <taxon>Bacillales</taxon>
        <taxon>Bacillaceae</taxon>
        <taxon>Heyndrickxia</taxon>
    </lineage>
</organism>
<dbReference type="RefSeq" id="WP_066267578.1">
    <property type="nucleotide sequence ID" value="NZ_JARMAB010000008.1"/>
</dbReference>
<evidence type="ECO:0000313" key="2">
    <source>
        <dbReference type="EMBL" id="MED1202806.1"/>
    </source>
</evidence>
<keyword evidence="3" id="KW-1185">Reference proteome</keyword>
<evidence type="ECO:0000256" key="1">
    <source>
        <dbReference type="SAM" id="MobiDB-lite"/>
    </source>
</evidence>
<protein>
    <submittedName>
        <fullName evidence="2">Uncharacterized protein</fullName>
    </submittedName>
</protein>
<comment type="caution">
    <text evidence="2">The sequence shown here is derived from an EMBL/GenBank/DDBJ whole genome shotgun (WGS) entry which is preliminary data.</text>
</comment>
<feature type="compositionally biased region" description="Acidic residues" evidence="1">
    <location>
        <begin position="159"/>
        <end position="172"/>
    </location>
</feature>
<accession>A0ABU6MFJ4</accession>